<dbReference type="EMBL" id="OU892284">
    <property type="protein sequence ID" value="CAG9772768.1"/>
    <property type="molecule type" value="Genomic_DNA"/>
</dbReference>
<reference evidence="1" key="1">
    <citation type="submission" date="2022-01" db="EMBL/GenBank/DDBJ databases">
        <authorList>
            <person name="King R."/>
        </authorList>
    </citation>
    <scope>NUCLEOTIDE SEQUENCE</scope>
</reference>
<sequence>MEINSFGDLYKITTSKNLVEYLQNLGMLKSNFPCKNCRQTCFLQTDSNNTIINTTFYCPNCKNTFSVLDGSFFESAKMPVSNILHLMWMWACEINTESAAQSMGMKKNIVVEQFRSFRGVIRWKLSQNKKLLQLGGPGHVVQIDKILLIRLRTKNNEVKQKLVISMYDTTTKKGYVQQIYNKTPGEATSIVEL</sequence>
<dbReference type="AlphaFoldDB" id="A0A9N9N0F6"/>
<dbReference type="Proteomes" id="UP001152799">
    <property type="component" value="Chromosome 8"/>
</dbReference>
<dbReference type="OrthoDB" id="424490at2759"/>
<gene>
    <name evidence="1" type="ORF">CEUTPL_LOCUS13173</name>
</gene>
<accession>A0A9N9N0F6</accession>
<proteinExistence type="predicted"/>
<evidence type="ECO:0000313" key="1">
    <source>
        <dbReference type="EMBL" id="CAG9772768.1"/>
    </source>
</evidence>
<keyword evidence="2" id="KW-1185">Reference proteome</keyword>
<name>A0A9N9N0F6_9CUCU</name>
<protein>
    <submittedName>
        <fullName evidence="1">Uncharacterized protein</fullName>
    </submittedName>
</protein>
<organism evidence="1 2">
    <name type="scientific">Ceutorhynchus assimilis</name>
    <name type="common">cabbage seed weevil</name>
    <dbReference type="NCBI Taxonomy" id="467358"/>
    <lineage>
        <taxon>Eukaryota</taxon>
        <taxon>Metazoa</taxon>
        <taxon>Ecdysozoa</taxon>
        <taxon>Arthropoda</taxon>
        <taxon>Hexapoda</taxon>
        <taxon>Insecta</taxon>
        <taxon>Pterygota</taxon>
        <taxon>Neoptera</taxon>
        <taxon>Endopterygota</taxon>
        <taxon>Coleoptera</taxon>
        <taxon>Polyphaga</taxon>
        <taxon>Cucujiformia</taxon>
        <taxon>Curculionidae</taxon>
        <taxon>Ceutorhynchinae</taxon>
        <taxon>Ceutorhynchus</taxon>
    </lineage>
</organism>
<evidence type="ECO:0000313" key="2">
    <source>
        <dbReference type="Proteomes" id="UP001152799"/>
    </source>
</evidence>